<keyword evidence="1" id="KW-0812">Transmembrane</keyword>
<dbReference type="AlphaFoldDB" id="A0A1H9YMP8"/>
<dbReference type="Pfam" id="PF01944">
    <property type="entry name" value="SpoIIM"/>
    <property type="match status" value="1"/>
</dbReference>
<organism evidence="2 3">
    <name type="scientific">Natronincola peptidivorans</name>
    <dbReference type="NCBI Taxonomy" id="426128"/>
    <lineage>
        <taxon>Bacteria</taxon>
        <taxon>Bacillati</taxon>
        <taxon>Bacillota</taxon>
        <taxon>Clostridia</taxon>
        <taxon>Peptostreptococcales</taxon>
        <taxon>Natronincolaceae</taxon>
        <taxon>Natronincola</taxon>
    </lineage>
</organism>
<dbReference type="Proteomes" id="UP000199568">
    <property type="component" value="Unassembled WGS sequence"/>
</dbReference>
<dbReference type="InterPro" id="IPR002798">
    <property type="entry name" value="SpoIIM-like"/>
</dbReference>
<dbReference type="NCBIfam" id="TIGR02831">
    <property type="entry name" value="spo_II_M"/>
    <property type="match status" value="1"/>
</dbReference>
<keyword evidence="1" id="KW-1133">Transmembrane helix</keyword>
<keyword evidence="1" id="KW-0472">Membrane</keyword>
<dbReference type="EMBL" id="FOHU01000001">
    <property type="protein sequence ID" value="SES70390.1"/>
    <property type="molecule type" value="Genomic_DNA"/>
</dbReference>
<proteinExistence type="predicted"/>
<feature type="transmembrane region" description="Helical" evidence="1">
    <location>
        <begin position="17"/>
        <end position="38"/>
    </location>
</feature>
<feature type="transmembrane region" description="Helical" evidence="1">
    <location>
        <begin position="181"/>
        <end position="207"/>
    </location>
</feature>
<dbReference type="STRING" id="426128.SAMN05660297_00313"/>
<sequence length="211" mass="24150">MLYKFIDLLKKHIKDNFFIYATVVLCFLIGISVGAFTVKVVDKHQKEELFYYLRNFFEIFHNSNLNSFNILKQSFINNFQLLSLSWVLGAFIITAPLVLIIIGFKGFVIGFTIGLLIEEFKFWGALIIIFGILPQNIFIISIFTIASVISLTFATGFLKSKIHKIKTINFSKVFLLYSSRYGVLLALLLIACLIEAYIAPIFIRLIVKNVL</sequence>
<dbReference type="PIRSF" id="PIRSF038973">
    <property type="entry name" value="SpoIIM"/>
    <property type="match status" value="1"/>
</dbReference>
<name>A0A1H9YMP8_9FIRM</name>
<keyword evidence="3" id="KW-1185">Reference proteome</keyword>
<evidence type="ECO:0000256" key="1">
    <source>
        <dbReference type="SAM" id="Phobius"/>
    </source>
</evidence>
<dbReference type="InterPro" id="IPR014196">
    <property type="entry name" value="SpoIIM"/>
</dbReference>
<protein>
    <submittedName>
        <fullName evidence="2">Stage II sporulation protein M</fullName>
    </submittedName>
</protein>
<evidence type="ECO:0000313" key="2">
    <source>
        <dbReference type="EMBL" id="SES70390.1"/>
    </source>
</evidence>
<gene>
    <name evidence="2" type="ORF">SAMN05660297_00313</name>
</gene>
<reference evidence="2 3" key="1">
    <citation type="submission" date="2016-10" db="EMBL/GenBank/DDBJ databases">
        <authorList>
            <person name="de Groot N.N."/>
        </authorList>
    </citation>
    <scope>NUCLEOTIDE SEQUENCE [LARGE SCALE GENOMIC DNA]</scope>
    <source>
        <strain evidence="2 3">DSM 18979</strain>
    </source>
</reference>
<feature type="transmembrane region" description="Helical" evidence="1">
    <location>
        <begin position="137"/>
        <end position="160"/>
    </location>
</feature>
<evidence type="ECO:0000313" key="3">
    <source>
        <dbReference type="Proteomes" id="UP000199568"/>
    </source>
</evidence>
<accession>A0A1H9YMP8</accession>
<feature type="transmembrane region" description="Helical" evidence="1">
    <location>
        <begin position="84"/>
        <end position="117"/>
    </location>
</feature>